<dbReference type="Proteomes" id="UP000005017">
    <property type="component" value="Unassembled WGS sequence"/>
</dbReference>
<gene>
    <name evidence="2" type="ORF">HMPREF9013_0761</name>
</gene>
<keyword evidence="1" id="KW-1133">Transmembrane helix</keyword>
<evidence type="ECO:0000313" key="2">
    <source>
        <dbReference type="EMBL" id="EFC06069.1"/>
    </source>
</evidence>
<evidence type="ECO:0008006" key="4">
    <source>
        <dbReference type="Google" id="ProtNLM"/>
    </source>
</evidence>
<comment type="caution">
    <text evidence="2">The sequence shown here is derived from an EMBL/GenBank/DDBJ whole genome shotgun (WGS) entry which is preliminary data.</text>
</comment>
<keyword evidence="1" id="KW-0812">Transmembrane</keyword>
<accession>D2MLZ3</accession>
<name>D2MLZ3_9FIRM</name>
<reference evidence="3" key="1">
    <citation type="submission" date="2009-12" db="EMBL/GenBank/DDBJ databases">
        <title>Sequence of Clostridiales genomosp. BVAB3 str. UPII9-5.</title>
        <authorList>
            <person name="Madupu R."/>
            <person name="Durkin A.S."/>
            <person name="Torralba M."/>
            <person name="Methe B."/>
            <person name="Sutton G.G."/>
            <person name="Strausberg R.L."/>
            <person name="Nelson K.E."/>
        </authorList>
    </citation>
    <scope>NUCLEOTIDE SEQUENCE [LARGE SCALE GENOMIC DNA]</scope>
    <source>
        <strain evidence="3">W1219</strain>
    </source>
</reference>
<feature type="transmembrane region" description="Helical" evidence="1">
    <location>
        <begin position="6"/>
        <end position="24"/>
    </location>
</feature>
<dbReference type="Pfam" id="PF12669">
    <property type="entry name" value="FeoB_associated"/>
    <property type="match status" value="1"/>
</dbReference>
<evidence type="ECO:0000313" key="3">
    <source>
        <dbReference type="Proteomes" id="UP000005017"/>
    </source>
</evidence>
<dbReference type="RefSeq" id="WP_006626414.1">
    <property type="nucleotide sequence ID" value="NZ_ADFR01000002.1"/>
</dbReference>
<dbReference type="AlphaFoldDB" id="D2MLZ3"/>
<dbReference type="eggNOG" id="ENOG5033HKW">
    <property type="taxonomic scope" value="Bacteria"/>
</dbReference>
<proteinExistence type="predicted"/>
<dbReference type="STRING" id="679192.HMPREF9013_0761"/>
<organism evidence="2 3">
    <name type="scientific">Bulleidia extructa W1219</name>
    <dbReference type="NCBI Taxonomy" id="679192"/>
    <lineage>
        <taxon>Bacteria</taxon>
        <taxon>Bacillati</taxon>
        <taxon>Bacillota</taxon>
        <taxon>Erysipelotrichia</taxon>
        <taxon>Erysipelotrichales</taxon>
        <taxon>Erysipelotrichaceae</taxon>
        <taxon>Bulleidia</taxon>
    </lineage>
</organism>
<keyword evidence="1" id="KW-0472">Membrane</keyword>
<dbReference type="EMBL" id="ADFR01000002">
    <property type="protein sequence ID" value="EFC06069.1"/>
    <property type="molecule type" value="Genomic_DNA"/>
</dbReference>
<keyword evidence="3" id="KW-1185">Reference proteome</keyword>
<evidence type="ECO:0000256" key="1">
    <source>
        <dbReference type="SAM" id="Phobius"/>
    </source>
</evidence>
<sequence length="69" mass="7671">MNAGDGIVVLIILALVIWSIRYMMKNGVDACSGDCHGACKGHCKWVGDVNKAHRHISRMNKIKAFFHMT</sequence>
<protein>
    <recommendedName>
        <fullName evidence="4">FeoB-associated Cys-rich membrane protein</fullName>
    </recommendedName>
</protein>